<feature type="domain" description="Coenzyme F420:L-glutamate ligase-like" evidence="1">
    <location>
        <begin position="13"/>
        <end position="70"/>
    </location>
</feature>
<dbReference type="Pfam" id="PF01996">
    <property type="entry name" value="F420_ligase"/>
    <property type="match status" value="1"/>
</dbReference>
<gene>
    <name evidence="2" type="ORF">HXL70_03910</name>
</gene>
<comment type="caution">
    <text evidence="2">The sequence shown here is derived from an EMBL/GenBank/DDBJ whole genome shotgun (WGS) entry which is preliminary data.</text>
</comment>
<sequence>MADLKLVPVPTWILTNKDNIVDAIMEYAGHDITNHDIVCVAESVVAITQGRYIRPEELHICWQARLMNRFVPGAGSMASIYGMQAAMEEEGKWNMLFSFIIGAVAKIFGKAGVFYARCRQASLIDDVTGTMPPFDKCLVYGPADTDRVCEEIKNATGAYGAVIADVNDLKRSAVLGKSKGINPGQIAKILIDNPFGNDNQKTPIVIIKNFTDHINKKKISFLCMERYLFQFRRT</sequence>
<accession>A0A930B6Y4</accession>
<organism evidence="2 3">
    <name type="scientific">Dialister invisus</name>
    <dbReference type="NCBI Taxonomy" id="218538"/>
    <lineage>
        <taxon>Bacteria</taxon>
        <taxon>Bacillati</taxon>
        <taxon>Bacillota</taxon>
        <taxon>Negativicutes</taxon>
        <taxon>Veillonellales</taxon>
        <taxon>Veillonellaceae</taxon>
        <taxon>Dialister</taxon>
    </lineage>
</organism>
<dbReference type="GO" id="GO:0016874">
    <property type="term" value="F:ligase activity"/>
    <property type="evidence" value="ECO:0007669"/>
    <property type="project" value="UniProtKB-KW"/>
</dbReference>
<dbReference type="InterPro" id="IPR002847">
    <property type="entry name" value="F420-0_gamma-glut_ligase-dom"/>
</dbReference>
<name>A0A930B6Y4_9FIRM</name>
<evidence type="ECO:0000313" key="2">
    <source>
        <dbReference type="EMBL" id="MBF1129176.1"/>
    </source>
</evidence>
<dbReference type="Gene3D" id="3.30.1330.100">
    <property type="entry name" value="CofE-like"/>
    <property type="match status" value="1"/>
</dbReference>
<dbReference type="AlphaFoldDB" id="A0A930B6Y4"/>
<proteinExistence type="predicted"/>
<evidence type="ECO:0000313" key="3">
    <source>
        <dbReference type="Proteomes" id="UP000757890"/>
    </source>
</evidence>
<reference evidence="2" key="1">
    <citation type="submission" date="2020-04" db="EMBL/GenBank/DDBJ databases">
        <title>Deep metagenomics examines the oral microbiome during advanced dental caries in children, revealing novel taxa and co-occurrences with host molecules.</title>
        <authorList>
            <person name="Baker J.L."/>
            <person name="Morton J.T."/>
            <person name="Dinis M."/>
            <person name="Alvarez R."/>
            <person name="Tran N.C."/>
            <person name="Knight R."/>
            <person name="Edlund A."/>
        </authorList>
    </citation>
    <scope>NUCLEOTIDE SEQUENCE</scope>
    <source>
        <strain evidence="2">JCVI_32_bin.14</strain>
    </source>
</reference>
<protein>
    <submittedName>
        <fullName evidence="2">Coenzyme F420-0:L-glutamate ligase</fullName>
    </submittedName>
</protein>
<evidence type="ECO:0000259" key="1">
    <source>
        <dbReference type="Pfam" id="PF01996"/>
    </source>
</evidence>
<keyword evidence="2" id="KW-0436">Ligase</keyword>
<dbReference type="EMBL" id="JABZMK010000013">
    <property type="protein sequence ID" value="MBF1129176.1"/>
    <property type="molecule type" value="Genomic_DNA"/>
</dbReference>
<dbReference type="Proteomes" id="UP000757890">
    <property type="component" value="Unassembled WGS sequence"/>
</dbReference>
<dbReference type="SUPFAM" id="SSF144010">
    <property type="entry name" value="CofE-like"/>
    <property type="match status" value="1"/>
</dbReference>